<dbReference type="PANTHER" id="PTHR45527">
    <property type="entry name" value="NONRIBOSOMAL PEPTIDE SYNTHETASE"/>
    <property type="match status" value="1"/>
</dbReference>
<dbReference type="GO" id="GO:0005829">
    <property type="term" value="C:cytosol"/>
    <property type="evidence" value="ECO:0007669"/>
    <property type="project" value="TreeGrafter"/>
</dbReference>
<evidence type="ECO:0000256" key="3">
    <source>
        <dbReference type="ARBA" id="ARBA00022553"/>
    </source>
</evidence>
<evidence type="ECO:0000259" key="5">
    <source>
        <dbReference type="PROSITE" id="PS50075"/>
    </source>
</evidence>
<dbReference type="Gene3D" id="1.10.1200.10">
    <property type="entry name" value="ACP-like"/>
    <property type="match status" value="1"/>
</dbReference>
<keyword evidence="2" id="KW-0596">Phosphopantetheine</keyword>
<dbReference type="PROSITE" id="PS50075">
    <property type="entry name" value="CARRIER"/>
    <property type="match status" value="1"/>
</dbReference>
<dbReference type="SMART" id="SM00823">
    <property type="entry name" value="PKS_PP"/>
    <property type="match status" value="1"/>
</dbReference>
<feature type="region of interest" description="Disordered" evidence="4">
    <location>
        <begin position="218"/>
        <end position="239"/>
    </location>
</feature>
<evidence type="ECO:0000256" key="2">
    <source>
        <dbReference type="ARBA" id="ARBA00022450"/>
    </source>
</evidence>
<dbReference type="Gene3D" id="3.30.300.30">
    <property type="match status" value="1"/>
</dbReference>
<dbReference type="InterPro" id="IPR023213">
    <property type="entry name" value="CAT-like_dom_sf"/>
</dbReference>
<evidence type="ECO:0000313" key="6">
    <source>
        <dbReference type="EMBL" id="EUA32908.1"/>
    </source>
</evidence>
<reference evidence="6" key="1">
    <citation type="submission" date="2014-01" db="EMBL/GenBank/DDBJ databases">
        <authorList>
            <person name="Brown-Elliot B."/>
            <person name="Wallace R."/>
            <person name="Lenaerts A."/>
            <person name="Ordway D."/>
            <person name="DeGroote M.A."/>
            <person name="Parker T."/>
            <person name="Sizemore C."/>
            <person name="Tallon L.J."/>
            <person name="Sadzewicz L.K."/>
            <person name="Sengamalay N."/>
            <person name="Fraser C.M."/>
            <person name="Hine E."/>
            <person name="Shefchek K.A."/>
            <person name="Das S.P."/>
            <person name="Tettelin H."/>
        </authorList>
    </citation>
    <scope>NUCLEOTIDE SEQUENCE [LARGE SCALE GENOMIC DNA]</scope>
    <source>
        <strain evidence="6">4042</strain>
    </source>
</reference>
<comment type="cofactor">
    <cofactor evidence="1">
        <name>pantetheine 4'-phosphate</name>
        <dbReference type="ChEBI" id="CHEBI:47942"/>
    </cofactor>
</comment>
<dbReference type="InterPro" id="IPR020806">
    <property type="entry name" value="PKS_PP-bd"/>
</dbReference>
<keyword evidence="3" id="KW-0597">Phosphoprotein</keyword>
<dbReference type="Pfam" id="PF00550">
    <property type="entry name" value="PP-binding"/>
    <property type="match status" value="1"/>
</dbReference>
<dbReference type="InterPro" id="IPR036736">
    <property type="entry name" value="ACP-like_sf"/>
</dbReference>
<dbReference type="FunFam" id="1.10.1200.10:FF:000005">
    <property type="entry name" value="Nonribosomal peptide synthetase 1"/>
    <property type="match status" value="1"/>
</dbReference>
<dbReference type="PROSITE" id="PS00012">
    <property type="entry name" value="PHOSPHOPANTETHEINE"/>
    <property type="match status" value="1"/>
</dbReference>
<dbReference type="InterPro" id="IPR009081">
    <property type="entry name" value="PP-bd_ACP"/>
</dbReference>
<dbReference type="Gene3D" id="3.30.559.10">
    <property type="entry name" value="Chloramphenicol acetyltransferase-like domain"/>
    <property type="match status" value="1"/>
</dbReference>
<name>X8APE9_MYCXE</name>
<dbReference type="InterPro" id="IPR001242">
    <property type="entry name" value="Condensation_dom"/>
</dbReference>
<dbReference type="SUPFAM" id="SSF56801">
    <property type="entry name" value="Acetyl-CoA synthetase-like"/>
    <property type="match status" value="1"/>
</dbReference>
<feature type="domain" description="Carrier" evidence="5">
    <location>
        <begin position="59"/>
        <end position="134"/>
    </location>
</feature>
<gene>
    <name evidence="6" type="ORF">I553_8957</name>
</gene>
<dbReference type="SUPFAM" id="SSF52777">
    <property type="entry name" value="CoA-dependent acyltransferases"/>
    <property type="match status" value="1"/>
</dbReference>
<comment type="caution">
    <text evidence="6">The sequence shown here is derived from an EMBL/GenBank/DDBJ whole genome shotgun (WGS) entry which is preliminary data.</text>
</comment>
<dbReference type="InterPro" id="IPR006162">
    <property type="entry name" value="Ppantetheine_attach_site"/>
</dbReference>
<dbReference type="GO" id="GO:0008610">
    <property type="term" value="P:lipid biosynthetic process"/>
    <property type="evidence" value="ECO:0007669"/>
    <property type="project" value="UniProtKB-ARBA"/>
</dbReference>
<dbReference type="Pfam" id="PF00668">
    <property type="entry name" value="Condensation"/>
    <property type="match status" value="1"/>
</dbReference>
<organism evidence="6">
    <name type="scientific">Mycobacterium xenopi 4042</name>
    <dbReference type="NCBI Taxonomy" id="1299334"/>
    <lineage>
        <taxon>Bacteria</taxon>
        <taxon>Bacillati</taxon>
        <taxon>Actinomycetota</taxon>
        <taxon>Actinomycetes</taxon>
        <taxon>Mycobacteriales</taxon>
        <taxon>Mycobacteriaceae</taxon>
        <taxon>Mycobacterium</taxon>
    </lineage>
</organism>
<dbReference type="AlphaFoldDB" id="X8APE9"/>
<dbReference type="SUPFAM" id="SSF47336">
    <property type="entry name" value="ACP-like"/>
    <property type="match status" value="1"/>
</dbReference>
<dbReference type="GO" id="GO:0003824">
    <property type="term" value="F:catalytic activity"/>
    <property type="evidence" value="ECO:0007669"/>
    <property type="project" value="InterPro"/>
</dbReference>
<protein>
    <submittedName>
        <fullName evidence="6">Condensation domain protein</fullName>
    </submittedName>
</protein>
<dbReference type="GO" id="GO:0044550">
    <property type="term" value="P:secondary metabolite biosynthetic process"/>
    <property type="evidence" value="ECO:0007669"/>
    <property type="project" value="TreeGrafter"/>
</dbReference>
<accession>X8APE9</accession>
<proteinExistence type="predicted"/>
<evidence type="ECO:0000256" key="1">
    <source>
        <dbReference type="ARBA" id="ARBA00001957"/>
    </source>
</evidence>
<dbReference type="InterPro" id="IPR045851">
    <property type="entry name" value="AMP-bd_C_sf"/>
</dbReference>
<evidence type="ECO:0000256" key="4">
    <source>
        <dbReference type="SAM" id="MobiDB-lite"/>
    </source>
</evidence>
<dbReference type="EMBL" id="JAOB01000050">
    <property type="protein sequence ID" value="EUA32908.1"/>
    <property type="molecule type" value="Genomic_DNA"/>
</dbReference>
<dbReference type="PATRIC" id="fig|1299334.3.peg.5384"/>
<dbReference type="GO" id="GO:0043041">
    <property type="term" value="P:amino acid activation for nonribosomal peptide biosynthetic process"/>
    <property type="evidence" value="ECO:0007669"/>
    <property type="project" value="TreeGrafter"/>
</dbReference>
<dbReference type="PANTHER" id="PTHR45527:SF1">
    <property type="entry name" value="FATTY ACID SYNTHASE"/>
    <property type="match status" value="1"/>
</dbReference>
<dbReference type="GO" id="GO:0031177">
    <property type="term" value="F:phosphopantetheine binding"/>
    <property type="evidence" value="ECO:0007669"/>
    <property type="project" value="InterPro"/>
</dbReference>
<sequence>MTGVVDPAAIRDQLAQRLPAYMVPVAVVALEALPLTVNGKLDKRALPAPAYADSDRYRAPSTPAEEILAGIYARVLGLPRVGVDDSFFDLGGDSLSAMRLVAAVNTSLDAGLSVRTVFEAPTVAQLAPRLGAGGRRLAPLRPVERSAVVPLSFAQQRLWFIDQLQGPSPMYNMAVALRLRGRLDAAALGQALADVVARHESLRTVFPAVEGTPRQVVVPPRAPTPAGRSSTPVAGRRTA</sequence>